<comment type="caution">
    <text evidence="1">The sequence shown here is derived from an EMBL/GenBank/DDBJ whole genome shotgun (WGS) entry which is preliminary data.</text>
</comment>
<dbReference type="InterPro" id="IPR021244">
    <property type="entry name" value="DUF2802"/>
</dbReference>
<organism evidence="1 2">
    <name type="scientific">Gilvimarinus algae</name>
    <dbReference type="NCBI Taxonomy" id="3058037"/>
    <lineage>
        <taxon>Bacteria</taxon>
        <taxon>Pseudomonadati</taxon>
        <taxon>Pseudomonadota</taxon>
        <taxon>Gammaproteobacteria</taxon>
        <taxon>Cellvibrionales</taxon>
        <taxon>Cellvibrionaceae</taxon>
        <taxon>Gilvimarinus</taxon>
    </lineage>
</organism>
<accession>A0ABT8TF55</accession>
<dbReference type="EMBL" id="JAULRT010000052">
    <property type="protein sequence ID" value="MDO3382566.1"/>
    <property type="molecule type" value="Genomic_DNA"/>
</dbReference>
<protein>
    <submittedName>
        <fullName evidence="1">DUF2802 domain-containing protein</fullName>
    </submittedName>
</protein>
<name>A0ABT8TF55_9GAMM</name>
<sequence length="127" mass="13571">MSTMEWLSDPRVAPLALLVALVALLAALLALGQRKALVALRSEQGRLKKELALLHSGAVGMGQRILAMEQRTQADPGLADDGDMSRPYSEATHLLSLGLDRDEVASRCGLSRAEASLLDALRKKPTA</sequence>
<evidence type="ECO:0000313" key="2">
    <source>
        <dbReference type="Proteomes" id="UP001168380"/>
    </source>
</evidence>
<dbReference type="Pfam" id="PF10975">
    <property type="entry name" value="DUF2802"/>
    <property type="match status" value="1"/>
</dbReference>
<keyword evidence="2" id="KW-1185">Reference proteome</keyword>
<proteinExistence type="predicted"/>
<dbReference type="Proteomes" id="UP001168380">
    <property type="component" value="Unassembled WGS sequence"/>
</dbReference>
<reference evidence="1" key="1">
    <citation type="submission" date="2023-07" db="EMBL/GenBank/DDBJ databases">
        <title>Gilvimarinus algae sp. nov., isolated from the surface of Kelp.</title>
        <authorList>
            <person name="Sun Y.Y."/>
            <person name="Gong Y."/>
            <person name="Du Z.J."/>
        </authorList>
    </citation>
    <scope>NUCLEOTIDE SEQUENCE</scope>
    <source>
        <strain evidence="1">SDUM040014</strain>
    </source>
</reference>
<evidence type="ECO:0000313" key="1">
    <source>
        <dbReference type="EMBL" id="MDO3382566.1"/>
    </source>
</evidence>
<gene>
    <name evidence="1" type="ORF">QWI16_10320</name>
</gene>
<dbReference type="RefSeq" id="WP_302712893.1">
    <property type="nucleotide sequence ID" value="NZ_JAULRT010000052.1"/>
</dbReference>